<keyword evidence="9" id="KW-1185">Reference proteome</keyword>
<reference evidence="8 9" key="1">
    <citation type="submission" date="2016-06" db="EMBL/GenBank/DDBJ databases">
        <authorList>
            <person name="Rodrigo-Torres L."/>
            <person name="Arahal D.R."/>
        </authorList>
    </citation>
    <scope>NUCLEOTIDE SEQUENCE [LARGE SCALE GENOMIC DNA]</scope>
    <source>
        <strain evidence="8 9">CECT 5116</strain>
    </source>
</reference>
<evidence type="ECO:0000313" key="7">
    <source>
        <dbReference type="EMBL" id="SBT17936.1"/>
    </source>
</evidence>
<feature type="domain" description="DUF306" evidence="5">
    <location>
        <begin position="34"/>
        <end position="138"/>
    </location>
</feature>
<proteinExistence type="predicted"/>
<keyword evidence="3" id="KW-0564">Palmitate</keyword>
<dbReference type="PANTHER" id="PTHR35535">
    <property type="entry name" value="HEAT SHOCK PROTEIN HSLJ"/>
    <property type="match status" value="1"/>
</dbReference>
<dbReference type="RefSeq" id="WP_067035887.1">
    <property type="nucleotide sequence ID" value="NZ_FLRA01000014.1"/>
</dbReference>
<evidence type="ECO:0000313" key="9">
    <source>
        <dbReference type="Proteomes" id="UP000092840"/>
    </source>
</evidence>
<dbReference type="Pfam" id="PF03724">
    <property type="entry name" value="META"/>
    <property type="match status" value="1"/>
</dbReference>
<evidence type="ECO:0000259" key="6">
    <source>
        <dbReference type="Pfam" id="PF09864"/>
    </source>
</evidence>
<dbReference type="InterPro" id="IPR018660">
    <property type="entry name" value="MliC"/>
</dbReference>
<dbReference type="InterPro" id="IPR036328">
    <property type="entry name" value="MliC_sf"/>
</dbReference>
<dbReference type="EMBL" id="FLRB01000008">
    <property type="protein sequence ID" value="SBT20764.1"/>
    <property type="molecule type" value="Genomic_DNA"/>
</dbReference>
<dbReference type="Gene3D" id="2.40.128.270">
    <property type="match status" value="1"/>
</dbReference>
<reference evidence="7 10" key="2">
    <citation type="submission" date="2016-06" db="EMBL/GenBank/DDBJ databases">
        <authorList>
            <person name="Kjaerup R.B."/>
            <person name="Dalgaard T.S."/>
            <person name="Juul-Madsen H.R."/>
        </authorList>
    </citation>
    <scope>NUCLEOTIDE SEQUENCE [LARGE SCALE GENOMIC DNA]</scope>
    <source>
        <strain evidence="7 10">CECT 5115</strain>
    </source>
</reference>
<keyword evidence="1" id="KW-0732">Signal</keyword>
<evidence type="ECO:0000313" key="8">
    <source>
        <dbReference type="EMBL" id="SBT20764.1"/>
    </source>
</evidence>
<dbReference type="Proteomes" id="UP000092871">
    <property type="component" value="Unassembled WGS sequence"/>
</dbReference>
<dbReference type="EMBL" id="FLRA01000014">
    <property type="protein sequence ID" value="SBT17936.1"/>
    <property type="molecule type" value="Genomic_DNA"/>
</dbReference>
<dbReference type="Proteomes" id="UP000092840">
    <property type="component" value="Unassembled WGS sequence"/>
</dbReference>
<dbReference type="Pfam" id="PF09864">
    <property type="entry name" value="MliC"/>
    <property type="match status" value="1"/>
</dbReference>
<evidence type="ECO:0000256" key="1">
    <source>
        <dbReference type="ARBA" id="ARBA00022729"/>
    </source>
</evidence>
<keyword evidence="2" id="KW-0472">Membrane</keyword>
<dbReference type="InterPro" id="IPR038670">
    <property type="entry name" value="HslJ-like_sf"/>
</dbReference>
<dbReference type="InterPro" id="IPR053147">
    <property type="entry name" value="Hsp_HslJ-like"/>
</dbReference>
<dbReference type="SUPFAM" id="SSF141488">
    <property type="entry name" value="YdhA-like"/>
    <property type="match status" value="1"/>
</dbReference>
<name>A0A1C3JS47_9GAMM</name>
<evidence type="ECO:0000259" key="5">
    <source>
        <dbReference type="Pfam" id="PF03724"/>
    </source>
</evidence>
<dbReference type="AlphaFoldDB" id="A0A1C3JS47"/>
<dbReference type="PROSITE" id="PS51257">
    <property type="entry name" value="PROKAR_LIPOPROTEIN"/>
    <property type="match status" value="1"/>
</dbReference>
<sequence length="231" mass="25040">MKRYWLGGALVALTVAGCSSHQTSSEYDNVSLAQLSGQWQVESIDQGGIIDNSHVTVLFSEQGRISGSTSCNRYSANLIEQGKTLKVDQAVSTRMACAPALMKQEQRFLSALKETVTIRRLSDTWLVAEDASGTQRLKMIEMAPTASKQDAALDQVSEYSCRNANSIANLGVRFAGPDTVELLLAEQALMLPRVKSASGAKYSKGHVSFWNKGAEATLASGDQTWQCRRAS</sequence>
<feature type="domain" description="C-type lysozyme inhibitor" evidence="6">
    <location>
        <begin position="159"/>
        <end position="223"/>
    </location>
</feature>
<dbReference type="Gene3D" id="2.40.128.200">
    <property type="match status" value="1"/>
</dbReference>
<accession>A0A1C3JS47</accession>
<organism evidence="7 10">
    <name type="scientific">Marinomonas gallaica</name>
    <dbReference type="NCBI Taxonomy" id="1806667"/>
    <lineage>
        <taxon>Bacteria</taxon>
        <taxon>Pseudomonadati</taxon>
        <taxon>Pseudomonadota</taxon>
        <taxon>Gammaproteobacteria</taxon>
        <taxon>Oceanospirillales</taxon>
        <taxon>Oceanospirillaceae</taxon>
        <taxon>Marinomonas</taxon>
    </lineage>
</organism>
<evidence type="ECO:0000256" key="2">
    <source>
        <dbReference type="ARBA" id="ARBA00023136"/>
    </source>
</evidence>
<dbReference type="PANTHER" id="PTHR35535:SF1">
    <property type="entry name" value="HEAT SHOCK PROTEIN HSLJ"/>
    <property type="match status" value="1"/>
</dbReference>
<evidence type="ECO:0000313" key="10">
    <source>
        <dbReference type="Proteomes" id="UP000092871"/>
    </source>
</evidence>
<evidence type="ECO:0000256" key="3">
    <source>
        <dbReference type="ARBA" id="ARBA00023139"/>
    </source>
</evidence>
<gene>
    <name evidence="7" type="ORF">MGA5115_02053</name>
    <name evidence="8" type="ORF">MGA5116_01351</name>
</gene>
<evidence type="ECO:0000256" key="4">
    <source>
        <dbReference type="ARBA" id="ARBA00023288"/>
    </source>
</evidence>
<keyword evidence="4" id="KW-0449">Lipoprotein</keyword>
<dbReference type="OrthoDB" id="5348860at2"/>
<protein>
    <submittedName>
        <fullName evidence="7">Heat-inducible protein</fullName>
    </submittedName>
</protein>
<dbReference type="InterPro" id="IPR005184">
    <property type="entry name" value="DUF306_Meta_HslJ"/>
</dbReference>